<dbReference type="eggNOG" id="arCOG02249">
    <property type="taxonomic scope" value="Archaea"/>
</dbReference>
<dbReference type="NCBIfam" id="TIGR02454">
    <property type="entry name" value="ECF_T_CbiQ"/>
    <property type="match status" value="1"/>
</dbReference>
<evidence type="ECO:0000256" key="2">
    <source>
        <dbReference type="ARBA" id="ARBA00022475"/>
    </source>
</evidence>
<dbReference type="Proteomes" id="UP000002457">
    <property type="component" value="Chromosome"/>
</dbReference>
<keyword evidence="4 6" id="KW-1133">Transmembrane helix</keyword>
<dbReference type="EMBL" id="CP001338">
    <property type="protein sequence ID" value="ACL17012.1"/>
    <property type="molecule type" value="Genomic_DNA"/>
</dbReference>
<dbReference type="PANTHER" id="PTHR43723">
    <property type="entry name" value="COBALT TRANSPORT PROTEIN CBIQ"/>
    <property type="match status" value="1"/>
</dbReference>
<evidence type="ECO:0000313" key="8">
    <source>
        <dbReference type="Proteomes" id="UP000002457"/>
    </source>
</evidence>
<dbReference type="RefSeq" id="WP_012618331.1">
    <property type="nucleotide sequence ID" value="NC_011832.1"/>
</dbReference>
<dbReference type="GeneID" id="7271267"/>
<dbReference type="PANTHER" id="PTHR43723:SF1">
    <property type="entry name" value="COBALT TRANSPORT PROTEIN CBIQ"/>
    <property type="match status" value="1"/>
</dbReference>
<protein>
    <submittedName>
        <fullName evidence="7">Cobalt ABC transporter, inner membrane subunit CbiQ</fullName>
    </submittedName>
</protein>
<feature type="transmembrane region" description="Helical" evidence="6">
    <location>
        <begin position="64"/>
        <end position="86"/>
    </location>
</feature>
<gene>
    <name evidence="7" type="ordered locus">Mpal_1704</name>
</gene>
<dbReference type="KEGG" id="mpl:Mpal_1704"/>
<feature type="transmembrane region" description="Helical" evidence="6">
    <location>
        <begin position="159"/>
        <end position="179"/>
    </location>
</feature>
<keyword evidence="2" id="KW-1003">Cell membrane</keyword>
<keyword evidence="5 6" id="KW-0472">Membrane</keyword>
<evidence type="ECO:0000256" key="6">
    <source>
        <dbReference type="SAM" id="Phobius"/>
    </source>
</evidence>
<evidence type="ECO:0000256" key="3">
    <source>
        <dbReference type="ARBA" id="ARBA00022692"/>
    </source>
</evidence>
<evidence type="ECO:0000256" key="4">
    <source>
        <dbReference type="ARBA" id="ARBA00022989"/>
    </source>
</evidence>
<dbReference type="STRING" id="521011.Mpal_1704"/>
<feature type="transmembrane region" description="Helical" evidence="6">
    <location>
        <begin position="98"/>
        <end position="119"/>
    </location>
</feature>
<dbReference type="GO" id="GO:0006824">
    <property type="term" value="P:cobalt ion transport"/>
    <property type="evidence" value="ECO:0007669"/>
    <property type="project" value="InterPro"/>
</dbReference>
<dbReference type="InterPro" id="IPR012809">
    <property type="entry name" value="ECF_CbiQ"/>
</dbReference>
<name>B8GJH1_METPE</name>
<feature type="transmembrane region" description="Helical" evidence="6">
    <location>
        <begin position="191"/>
        <end position="207"/>
    </location>
</feature>
<dbReference type="AlphaFoldDB" id="B8GJH1"/>
<evidence type="ECO:0000256" key="1">
    <source>
        <dbReference type="ARBA" id="ARBA00004651"/>
    </source>
</evidence>
<proteinExistence type="predicted"/>
<dbReference type="InterPro" id="IPR003339">
    <property type="entry name" value="ABC/ECF_trnsptr_transmembrane"/>
</dbReference>
<feature type="transmembrane region" description="Helical" evidence="6">
    <location>
        <begin position="24"/>
        <end position="57"/>
    </location>
</feature>
<evidence type="ECO:0000313" key="7">
    <source>
        <dbReference type="EMBL" id="ACL17012.1"/>
    </source>
</evidence>
<dbReference type="HOGENOM" id="CLU_056469_5_0_2"/>
<comment type="subcellular location">
    <subcellularLocation>
        <location evidence="1">Cell membrane</location>
        <topology evidence="1">Multi-pass membrane protein</topology>
    </subcellularLocation>
</comment>
<dbReference type="GO" id="GO:0043190">
    <property type="term" value="C:ATP-binding cassette (ABC) transporter complex"/>
    <property type="evidence" value="ECO:0007669"/>
    <property type="project" value="InterPro"/>
</dbReference>
<dbReference type="CDD" id="cd16914">
    <property type="entry name" value="EcfT"/>
    <property type="match status" value="1"/>
</dbReference>
<keyword evidence="3 6" id="KW-0812">Transmembrane</keyword>
<feature type="transmembrane region" description="Helical" evidence="6">
    <location>
        <begin position="126"/>
        <end position="147"/>
    </location>
</feature>
<dbReference type="InterPro" id="IPR052770">
    <property type="entry name" value="Cobalt_transport_CbiQ"/>
</dbReference>
<keyword evidence="8" id="KW-1185">Reference proteome</keyword>
<dbReference type="Pfam" id="PF02361">
    <property type="entry name" value="CbiQ"/>
    <property type="match status" value="1"/>
</dbReference>
<evidence type="ECO:0000256" key="5">
    <source>
        <dbReference type="ARBA" id="ARBA00023136"/>
    </source>
</evidence>
<feature type="transmembrane region" description="Helical" evidence="6">
    <location>
        <begin position="235"/>
        <end position="257"/>
    </location>
</feature>
<sequence>MMEHLLDEYTQCNALSDQDARLKLGLGIGAILICTSSTTLFSPIFIAVSMAAITVGIAKIPMRLYLALLTIPISFSLTSGIVILFTGGGGAALVSLPIPPGITLTVTTGSANLAILLIARTFGGMCALYFIALTTPITEIFSIMHSLRLPSSLIDLSMLIYHFIFVLIGEAISIHTAQVLRHGYDTFRNKLQSLGMLAAMLFIRAWQQGEDLLTVMDARCYDGRLDLGEDHARPGILAVTLVLVYLSVCIGIAYLTASMRIF</sequence>
<reference evidence="7 8" key="1">
    <citation type="journal article" date="2015" name="Genome Announc.">
        <title>Complete Genome Sequence of Methanosphaerula palustris E1-9CT, a Hydrogenotrophic Methanogen Isolated from a Minerotrophic Fen Peatland.</title>
        <authorList>
            <person name="Cadillo-Quiroz H."/>
            <person name="Browne P."/>
            <person name="Kyrpides N."/>
            <person name="Woyke T."/>
            <person name="Goodwin L."/>
            <person name="Detter C."/>
            <person name="Yavitt J.B."/>
            <person name="Zinder S.H."/>
        </authorList>
    </citation>
    <scope>NUCLEOTIDE SEQUENCE [LARGE SCALE GENOMIC DNA]</scope>
    <source>
        <strain evidence="8">ATCC BAA-1556 / DSM 19958 / E1-9c</strain>
    </source>
</reference>
<organism evidence="7 8">
    <name type="scientific">Methanosphaerula palustris (strain ATCC BAA-1556 / DSM 19958 / E1-9c)</name>
    <dbReference type="NCBI Taxonomy" id="521011"/>
    <lineage>
        <taxon>Archaea</taxon>
        <taxon>Methanobacteriati</taxon>
        <taxon>Methanobacteriota</taxon>
        <taxon>Stenosarchaea group</taxon>
        <taxon>Methanomicrobia</taxon>
        <taxon>Methanomicrobiales</taxon>
        <taxon>Methanoregulaceae</taxon>
        <taxon>Methanosphaerula</taxon>
    </lineage>
</organism>
<accession>B8GJH1</accession>